<feature type="transmembrane region" description="Helical" evidence="8">
    <location>
        <begin position="29"/>
        <end position="51"/>
    </location>
</feature>
<proteinExistence type="inferred from homology"/>
<organism evidence="10 11">
    <name type="scientific">Rhizobium subbaraonis</name>
    <dbReference type="NCBI Taxonomy" id="908946"/>
    <lineage>
        <taxon>Bacteria</taxon>
        <taxon>Pseudomonadati</taxon>
        <taxon>Pseudomonadota</taxon>
        <taxon>Alphaproteobacteria</taxon>
        <taxon>Hyphomicrobiales</taxon>
        <taxon>Rhizobiaceae</taxon>
        <taxon>Rhizobium/Agrobacterium group</taxon>
        <taxon>Rhizobium</taxon>
    </lineage>
</organism>
<evidence type="ECO:0000256" key="4">
    <source>
        <dbReference type="ARBA" id="ARBA00022475"/>
    </source>
</evidence>
<feature type="transmembrane region" description="Helical" evidence="8">
    <location>
        <begin position="150"/>
        <end position="173"/>
    </location>
</feature>
<dbReference type="CDD" id="cd06261">
    <property type="entry name" value="TM_PBP2"/>
    <property type="match status" value="1"/>
</dbReference>
<evidence type="ECO:0000256" key="3">
    <source>
        <dbReference type="ARBA" id="ARBA00022448"/>
    </source>
</evidence>
<evidence type="ECO:0000256" key="1">
    <source>
        <dbReference type="ARBA" id="ARBA00004651"/>
    </source>
</evidence>
<keyword evidence="7 8" id="KW-0472">Membrane</keyword>
<evidence type="ECO:0000256" key="7">
    <source>
        <dbReference type="ARBA" id="ARBA00023136"/>
    </source>
</evidence>
<feature type="transmembrane region" description="Helical" evidence="8">
    <location>
        <begin position="253"/>
        <end position="274"/>
    </location>
</feature>
<sequence>MAFEQQARTSSLLLRQGKMKRVLGSCLSWLYLACIYGFIFLPVAVLVLFSFQDGRLPVPPFNGVSLQWYEAVFADRKLMAALANSFLVATTSSIVACALGFLAAYALARYRLPGSAWQRGLLIAPMTVSYLIIALGLLAVLNTLGIPLSLWTVGIGHVVINLPLCFAIIYASMGDHHINIERAARDLGASDFKVMTLVTAPMLMPSIMAAFFLSVTFSWDEFIIAFLLSRFDVTLPVEIWSMLRSGLNPKTNAIGSLVFLISVAVLLVLELALFGRSRKS</sequence>
<dbReference type="Gene3D" id="1.10.3720.10">
    <property type="entry name" value="MetI-like"/>
    <property type="match status" value="1"/>
</dbReference>
<feature type="transmembrane region" description="Helical" evidence="8">
    <location>
        <begin position="120"/>
        <end position="144"/>
    </location>
</feature>
<gene>
    <name evidence="10" type="ORF">SAMN05892877_11487</name>
</gene>
<evidence type="ECO:0000259" key="9">
    <source>
        <dbReference type="PROSITE" id="PS50928"/>
    </source>
</evidence>
<feature type="domain" description="ABC transmembrane type-1" evidence="9">
    <location>
        <begin position="82"/>
        <end position="269"/>
    </location>
</feature>
<evidence type="ECO:0000313" key="10">
    <source>
        <dbReference type="EMBL" id="SOC45248.1"/>
    </source>
</evidence>
<dbReference type="PROSITE" id="PS50928">
    <property type="entry name" value="ABC_TM1"/>
    <property type="match status" value="1"/>
</dbReference>
<dbReference type="InterPro" id="IPR035906">
    <property type="entry name" value="MetI-like_sf"/>
</dbReference>
<dbReference type="InterPro" id="IPR051789">
    <property type="entry name" value="Bact_Polyamine_Transport"/>
</dbReference>
<comment type="similarity">
    <text evidence="2">Belongs to the binding-protein-dependent transport system permease family. CysTW subfamily.</text>
</comment>
<protein>
    <submittedName>
        <fullName evidence="10">ABC-type spermidine/putrescine transport system permease subunit II</fullName>
    </submittedName>
</protein>
<feature type="transmembrane region" description="Helical" evidence="8">
    <location>
        <begin position="194"/>
        <end position="219"/>
    </location>
</feature>
<evidence type="ECO:0000256" key="8">
    <source>
        <dbReference type="RuleBase" id="RU363032"/>
    </source>
</evidence>
<dbReference type="Pfam" id="PF00528">
    <property type="entry name" value="BPD_transp_1"/>
    <property type="match status" value="1"/>
</dbReference>
<feature type="transmembrane region" description="Helical" evidence="8">
    <location>
        <begin position="86"/>
        <end position="108"/>
    </location>
</feature>
<keyword evidence="4" id="KW-1003">Cell membrane</keyword>
<name>A0A285UV43_9HYPH</name>
<accession>A0A285UV43</accession>
<dbReference type="AlphaFoldDB" id="A0A285UV43"/>
<reference evidence="10 11" key="1">
    <citation type="submission" date="2017-08" db="EMBL/GenBank/DDBJ databases">
        <authorList>
            <person name="de Groot N.N."/>
        </authorList>
    </citation>
    <scope>NUCLEOTIDE SEQUENCE [LARGE SCALE GENOMIC DNA]</scope>
    <source>
        <strain evidence="10 11">JC85</strain>
    </source>
</reference>
<keyword evidence="3 8" id="KW-0813">Transport</keyword>
<dbReference type="Proteomes" id="UP000219167">
    <property type="component" value="Unassembled WGS sequence"/>
</dbReference>
<keyword evidence="11" id="KW-1185">Reference proteome</keyword>
<evidence type="ECO:0000256" key="5">
    <source>
        <dbReference type="ARBA" id="ARBA00022692"/>
    </source>
</evidence>
<dbReference type="PANTHER" id="PTHR43848">
    <property type="entry name" value="PUTRESCINE TRANSPORT SYSTEM PERMEASE PROTEIN POTI"/>
    <property type="match status" value="1"/>
</dbReference>
<dbReference type="EMBL" id="OBQD01000014">
    <property type="protein sequence ID" value="SOC45248.1"/>
    <property type="molecule type" value="Genomic_DNA"/>
</dbReference>
<dbReference type="SUPFAM" id="SSF161098">
    <property type="entry name" value="MetI-like"/>
    <property type="match status" value="1"/>
</dbReference>
<dbReference type="GO" id="GO:0055085">
    <property type="term" value="P:transmembrane transport"/>
    <property type="evidence" value="ECO:0007669"/>
    <property type="project" value="InterPro"/>
</dbReference>
<evidence type="ECO:0000313" key="11">
    <source>
        <dbReference type="Proteomes" id="UP000219167"/>
    </source>
</evidence>
<keyword evidence="6 8" id="KW-1133">Transmembrane helix</keyword>
<dbReference type="InterPro" id="IPR000515">
    <property type="entry name" value="MetI-like"/>
</dbReference>
<comment type="subcellular location">
    <subcellularLocation>
        <location evidence="1 8">Cell membrane</location>
        <topology evidence="1 8">Multi-pass membrane protein</topology>
    </subcellularLocation>
</comment>
<evidence type="ECO:0000256" key="6">
    <source>
        <dbReference type="ARBA" id="ARBA00022989"/>
    </source>
</evidence>
<dbReference type="PANTHER" id="PTHR43848:SF2">
    <property type="entry name" value="PUTRESCINE TRANSPORT SYSTEM PERMEASE PROTEIN POTI"/>
    <property type="match status" value="1"/>
</dbReference>
<evidence type="ECO:0000256" key="2">
    <source>
        <dbReference type="ARBA" id="ARBA00007069"/>
    </source>
</evidence>
<keyword evidence="5 8" id="KW-0812">Transmembrane</keyword>
<dbReference type="GO" id="GO:0005886">
    <property type="term" value="C:plasma membrane"/>
    <property type="evidence" value="ECO:0007669"/>
    <property type="project" value="UniProtKB-SubCell"/>
</dbReference>